<protein>
    <submittedName>
        <fullName evidence="3">Uncharacterized protein</fullName>
    </submittedName>
</protein>
<evidence type="ECO:0000313" key="4">
    <source>
        <dbReference type="Proteomes" id="UP000015105"/>
    </source>
</evidence>
<organism evidence="3 4">
    <name type="scientific">Aegilops tauschii subsp. strangulata</name>
    <name type="common">Goatgrass</name>
    <dbReference type="NCBI Taxonomy" id="200361"/>
    <lineage>
        <taxon>Eukaryota</taxon>
        <taxon>Viridiplantae</taxon>
        <taxon>Streptophyta</taxon>
        <taxon>Embryophyta</taxon>
        <taxon>Tracheophyta</taxon>
        <taxon>Spermatophyta</taxon>
        <taxon>Magnoliopsida</taxon>
        <taxon>Liliopsida</taxon>
        <taxon>Poales</taxon>
        <taxon>Poaceae</taxon>
        <taxon>BOP clade</taxon>
        <taxon>Pooideae</taxon>
        <taxon>Triticodae</taxon>
        <taxon>Triticeae</taxon>
        <taxon>Triticinae</taxon>
        <taxon>Aegilops</taxon>
    </lineage>
</organism>
<keyword evidence="2" id="KW-1133">Transmembrane helix</keyword>
<dbReference type="Proteomes" id="UP000015105">
    <property type="component" value="Chromosome 2D"/>
</dbReference>
<feature type="region of interest" description="Disordered" evidence="1">
    <location>
        <begin position="1"/>
        <end position="78"/>
    </location>
</feature>
<feature type="compositionally biased region" description="Pro residues" evidence="1">
    <location>
        <begin position="15"/>
        <end position="28"/>
    </location>
</feature>
<evidence type="ECO:0000256" key="2">
    <source>
        <dbReference type="SAM" id="Phobius"/>
    </source>
</evidence>
<keyword evidence="2" id="KW-0472">Membrane</keyword>
<keyword evidence="4" id="KW-1185">Reference proteome</keyword>
<proteinExistence type="predicted"/>
<sequence length="232" mass="25812">MTRHRTTPRRRALPPHDPPPHHTPPPRASTPCPAATRIHLLPRRRAPPPPVPPPRAQDSTGRRSREPDPASPLSSVFFPASLPRTGRLLLGGPAPLRLAVQPRHPRPFTVAAPPSVRAMGSRARPLPKLARTSLPHLFSLSVHALHGFLLSARHVFAQMSKCTVILVLMCSLFICSYLVLAKCHSLQYLENFSCVICTLGANPRIRVLKEFMYYYHRSSNTTPRKSSPHSTF</sequence>
<reference evidence="3" key="3">
    <citation type="journal article" date="2017" name="Nature">
        <title>Genome sequence of the progenitor of the wheat D genome Aegilops tauschii.</title>
        <authorList>
            <person name="Luo M.C."/>
            <person name="Gu Y.Q."/>
            <person name="Puiu D."/>
            <person name="Wang H."/>
            <person name="Twardziok S.O."/>
            <person name="Deal K.R."/>
            <person name="Huo N."/>
            <person name="Zhu T."/>
            <person name="Wang L."/>
            <person name="Wang Y."/>
            <person name="McGuire P.E."/>
            <person name="Liu S."/>
            <person name="Long H."/>
            <person name="Ramasamy R.K."/>
            <person name="Rodriguez J.C."/>
            <person name="Van S.L."/>
            <person name="Yuan L."/>
            <person name="Wang Z."/>
            <person name="Xia Z."/>
            <person name="Xiao L."/>
            <person name="Anderson O.D."/>
            <person name="Ouyang S."/>
            <person name="Liang Y."/>
            <person name="Zimin A.V."/>
            <person name="Pertea G."/>
            <person name="Qi P."/>
            <person name="Bennetzen J.L."/>
            <person name="Dai X."/>
            <person name="Dawson M.W."/>
            <person name="Muller H.G."/>
            <person name="Kugler K."/>
            <person name="Rivarola-Duarte L."/>
            <person name="Spannagl M."/>
            <person name="Mayer K.F.X."/>
            <person name="Lu F.H."/>
            <person name="Bevan M.W."/>
            <person name="Leroy P."/>
            <person name="Li P."/>
            <person name="You F.M."/>
            <person name="Sun Q."/>
            <person name="Liu Z."/>
            <person name="Lyons E."/>
            <person name="Wicker T."/>
            <person name="Salzberg S.L."/>
            <person name="Devos K.M."/>
            <person name="Dvorak J."/>
        </authorList>
    </citation>
    <scope>NUCLEOTIDE SEQUENCE [LARGE SCALE GENOMIC DNA]</scope>
    <source>
        <strain evidence="3">cv. AL8/78</strain>
    </source>
</reference>
<reference evidence="4" key="2">
    <citation type="journal article" date="2017" name="Nat. Plants">
        <title>The Aegilops tauschii genome reveals multiple impacts of transposons.</title>
        <authorList>
            <person name="Zhao G."/>
            <person name="Zou C."/>
            <person name="Li K."/>
            <person name="Wang K."/>
            <person name="Li T."/>
            <person name="Gao L."/>
            <person name="Zhang X."/>
            <person name="Wang H."/>
            <person name="Yang Z."/>
            <person name="Liu X."/>
            <person name="Jiang W."/>
            <person name="Mao L."/>
            <person name="Kong X."/>
            <person name="Jiao Y."/>
            <person name="Jia J."/>
        </authorList>
    </citation>
    <scope>NUCLEOTIDE SEQUENCE [LARGE SCALE GENOMIC DNA]</scope>
    <source>
        <strain evidence="4">cv. AL8/78</strain>
    </source>
</reference>
<dbReference type="AlphaFoldDB" id="A0A453BST2"/>
<accession>A0A453BST2</accession>
<dbReference type="Gramene" id="AET2Gv20621000.1">
    <property type="protein sequence ID" value="AET2Gv20621000.1"/>
    <property type="gene ID" value="AET2Gv20621000"/>
</dbReference>
<name>A0A453BST2_AEGTS</name>
<feature type="compositionally biased region" description="Basic residues" evidence="1">
    <location>
        <begin position="1"/>
        <end position="13"/>
    </location>
</feature>
<reference evidence="4" key="1">
    <citation type="journal article" date="2014" name="Science">
        <title>Ancient hybridizations among the ancestral genomes of bread wheat.</title>
        <authorList>
            <consortium name="International Wheat Genome Sequencing Consortium,"/>
            <person name="Marcussen T."/>
            <person name="Sandve S.R."/>
            <person name="Heier L."/>
            <person name="Spannagl M."/>
            <person name="Pfeifer M."/>
            <person name="Jakobsen K.S."/>
            <person name="Wulff B.B."/>
            <person name="Steuernagel B."/>
            <person name="Mayer K.F."/>
            <person name="Olsen O.A."/>
        </authorList>
    </citation>
    <scope>NUCLEOTIDE SEQUENCE [LARGE SCALE GENOMIC DNA]</scope>
    <source>
        <strain evidence="4">cv. AL8/78</strain>
    </source>
</reference>
<evidence type="ECO:0000256" key="1">
    <source>
        <dbReference type="SAM" id="MobiDB-lite"/>
    </source>
</evidence>
<feature type="transmembrane region" description="Helical" evidence="2">
    <location>
        <begin position="155"/>
        <end position="180"/>
    </location>
</feature>
<reference evidence="3" key="4">
    <citation type="submission" date="2019-03" db="UniProtKB">
        <authorList>
            <consortium name="EnsemblPlants"/>
        </authorList>
    </citation>
    <scope>IDENTIFICATION</scope>
</reference>
<reference evidence="3" key="5">
    <citation type="journal article" date="2021" name="G3 (Bethesda)">
        <title>Aegilops tauschii genome assembly Aet v5.0 features greater sequence contiguity and improved annotation.</title>
        <authorList>
            <person name="Wang L."/>
            <person name="Zhu T."/>
            <person name="Rodriguez J.C."/>
            <person name="Deal K.R."/>
            <person name="Dubcovsky J."/>
            <person name="McGuire P.E."/>
            <person name="Lux T."/>
            <person name="Spannagl M."/>
            <person name="Mayer K.F.X."/>
            <person name="Baldrich P."/>
            <person name="Meyers B.C."/>
            <person name="Huo N."/>
            <person name="Gu Y.Q."/>
            <person name="Zhou H."/>
            <person name="Devos K.M."/>
            <person name="Bennetzen J.L."/>
            <person name="Unver T."/>
            <person name="Budak H."/>
            <person name="Gulick P.J."/>
            <person name="Galiba G."/>
            <person name="Kalapos B."/>
            <person name="Nelson D.R."/>
            <person name="Li P."/>
            <person name="You F.M."/>
            <person name="Luo M.C."/>
            <person name="Dvorak J."/>
        </authorList>
    </citation>
    <scope>NUCLEOTIDE SEQUENCE [LARGE SCALE GENOMIC DNA]</scope>
    <source>
        <strain evidence="3">cv. AL8/78</strain>
    </source>
</reference>
<evidence type="ECO:0000313" key="3">
    <source>
        <dbReference type="EnsemblPlants" id="AET2Gv20621000.1"/>
    </source>
</evidence>
<keyword evidence="2" id="KW-0812">Transmembrane</keyword>
<dbReference type="EnsemblPlants" id="AET2Gv20621000.1">
    <property type="protein sequence ID" value="AET2Gv20621000.1"/>
    <property type="gene ID" value="AET2Gv20621000"/>
</dbReference>